<evidence type="ECO:0000256" key="1">
    <source>
        <dbReference type="SAM" id="MobiDB-lite"/>
    </source>
</evidence>
<evidence type="ECO:0000313" key="3">
    <source>
        <dbReference type="Proteomes" id="UP001218188"/>
    </source>
</evidence>
<organism evidence="2 3">
    <name type="scientific">Mycena alexandri</name>
    <dbReference type="NCBI Taxonomy" id="1745969"/>
    <lineage>
        <taxon>Eukaryota</taxon>
        <taxon>Fungi</taxon>
        <taxon>Dikarya</taxon>
        <taxon>Basidiomycota</taxon>
        <taxon>Agaricomycotina</taxon>
        <taxon>Agaricomycetes</taxon>
        <taxon>Agaricomycetidae</taxon>
        <taxon>Agaricales</taxon>
        <taxon>Marasmiineae</taxon>
        <taxon>Mycenaceae</taxon>
        <taxon>Mycena</taxon>
    </lineage>
</organism>
<proteinExistence type="predicted"/>
<accession>A0AAD6T8G1</accession>
<dbReference type="Proteomes" id="UP001218188">
    <property type="component" value="Unassembled WGS sequence"/>
</dbReference>
<dbReference type="EMBL" id="JARJCM010000015">
    <property type="protein sequence ID" value="KAJ7041734.1"/>
    <property type="molecule type" value="Genomic_DNA"/>
</dbReference>
<sequence>MVHAPDGATFPFLHGLEGGNVVQNTFFAGPDDRNSTGAFLNTNGGGGKRHPPRFRGLGVGGRIWEGDEYESDDEEVEIELDELGVVCAGAVRVAGQDAGPPITTLEEEQDAQGVAKHICMHPVAHRTRPLPLTTPGADDGFAAAAAGDVVMEIERTLWHSGAWDALPFLGAGVPFFAYSLPLQSLRLSSTFSARLVESSQDKMLAPTSSAALVAVGYRRAALHFLRAGARYAPPSPLSLTHAPSRVPYPYTCVYKETAWIPPLPLIARTQRHKGAVWVLWGQLQDGGAASSTPFSSSSNPSASPHSAPSRLDTTLPRGEQHDGAANATQNQDTTTAPHLEVDANGGESKNAPGGDKEQEDAGGGSPLLTCTFRPRKLARRVVLGGGVETADEERSFGMSLEFGGWSLEDDEGFAAEANERKGGNSALDVSRLWVSLLYIDARVTSTCTIHEDR</sequence>
<comment type="caution">
    <text evidence="2">The sequence shown here is derived from an EMBL/GenBank/DDBJ whole genome shotgun (WGS) entry which is preliminary data.</text>
</comment>
<evidence type="ECO:0000313" key="2">
    <source>
        <dbReference type="EMBL" id="KAJ7041734.1"/>
    </source>
</evidence>
<keyword evidence="3" id="KW-1185">Reference proteome</keyword>
<gene>
    <name evidence="2" type="ORF">C8F04DRAFT_1299230</name>
</gene>
<feature type="compositionally biased region" description="Low complexity" evidence="1">
    <location>
        <begin position="288"/>
        <end position="309"/>
    </location>
</feature>
<reference evidence="2" key="1">
    <citation type="submission" date="2023-03" db="EMBL/GenBank/DDBJ databases">
        <title>Massive genome expansion in bonnet fungi (Mycena s.s.) driven by repeated elements and novel gene families across ecological guilds.</title>
        <authorList>
            <consortium name="Lawrence Berkeley National Laboratory"/>
            <person name="Harder C.B."/>
            <person name="Miyauchi S."/>
            <person name="Viragh M."/>
            <person name="Kuo A."/>
            <person name="Thoen E."/>
            <person name="Andreopoulos B."/>
            <person name="Lu D."/>
            <person name="Skrede I."/>
            <person name="Drula E."/>
            <person name="Henrissat B."/>
            <person name="Morin E."/>
            <person name="Kohler A."/>
            <person name="Barry K."/>
            <person name="LaButti K."/>
            <person name="Morin E."/>
            <person name="Salamov A."/>
            <person name="Lipzen A."/>
            <person name="Mereny Z."/>
            <person name="Hegedus B."/>
            <person name="Baldrian P."/>
            <person name="Stursova M."/>
            <person name="Weitz H."/>
            <person name="Taylor A."/>
            <person name="Grigoriev I.V."/>
            <person name="Nagy L.G."/>
            <person name="Martin F."/>
            <person name="Kauserud H."/>
        </authorList>
    </citation>
    <scope>NUCLEOTIDE SEQUENCE</scope>
    <source>
        <strain evidence="2">CBHHK200</strain>
    </source>
</reference>
<dbReference type="AlphaFoldDB" id="A0AAD6T8G1"/>
<name>A0AAD6T8G1_9AGAR</name>
<feature type="compositionally biased region" description="Low complexity" evidence="1">
    <location>
        <begin position="324"/>
        <end position="336"/>
    </location>
</feature>
<feature type="region of interest" description="Disordered" evidence="1">
    <location>
        <begin position="288"/>
        <end position="368"/>
    </location>
</feature>
<protein>
    <submittedName>
        <fullName evidence="2">Uncharacterized protein</fullName>
    </submittedName>
</protein>